<reference evidence="4" key="2">
    <citation type="submission" date="2020-06" db="EMBL/GenBank/DDBJ databases">
        <authorList>
            <person name="Studholme D.J."/>
        </authorList>
    </citation>
    <scope>NUCLEOTIDE SEQUENCE</scope>
    <source>
        <strain evidence="4">NZFS 2646</strain>
    </source>
</reference>
<dbReference type="InterPro" id="IPR036869">
    <property type="entry name" value="J_dom_sf"/>
</dbReference>
<evidence type="ECO:0000313" key="5">
    <source>
        <dbReference type="Proteomes" id="UP000785171"/>
    </source>
</evidence>
<dbReference type="SUPFAM" id="SSF46565">
    <property type="entry name" value="Chaperone J-domain"/>
    <property type="match status" value="1"/>
</dbReference>
<sequence>MGVEEKQDQADSLRAFETLSDGIIAKTGVQFMDFVRRRRRVVDTNKWQKLKSERGVNLYTERVESRSMANSCSRRSSLPTLCNTKSIGQETGNCSGLESFNSLSTTLVSAFGGGTLRGTLESTMQGLYADTTEQMQLNAAIQYGSILDCGVVQTYRTRSNAKPHEFFGVKFVEKFGHIPGSTKSRRRKETINAAGDYILATVHGRECQRMKTIASLIERSKTERENLNVCHCSKAVRGLEKVTKKSVEASRGKSKRDQARNKKKAFNYSVMGKDYYSTLNVAKGATDEELRKAYRKLALKWHPDKNPNDREGAQKKFQEIGEAYEVLSDKKKREIYDMYGEEGLKGAPAGPEGPEGGGMPRGGMPGGMPGGFTYTSTSGFPGGGFSFHSTDASKIFEQFFGTANPMEAESRDPMASMFGGMGGFGGMHGMQSGGPRGQDMFGASSTRQPRAQQLKSQLEVSLDQLYAGCTKKLKITRKVHDPSSNQVREEQKILEVNIKPGWKDGTKVTFEGQGDALPGRPAQDIVFMIKQKPHDKFRREGDNLVYRFKLSLKDALLGDGTLTIKTLDGRNLPVRLDGVIAPGSKKVIPGEGMPLQKRPTQRGNLVVEFEVAFPKSLNETQKNLIRQAF</sequence>
<dbReference type="Gene3D" id="1.10.287.110">
    <property type="entry name" value="DnaJ domain"/>
    <property type="match status" value="1"/>
</dbReference>
<feature type="domain" description="J" evidence="3">
    <location>
        <begin position="274"/>
        <end position="340"/>
    </location>
</feature>
<dbReference type="FunFam" id="2.60.260.20:FF:000006">
    <property type="entry name" value="DnaJ subfamily B member 13"/>
    <property type="match status" value="1"/>
</dbReference>
<dbReference type="InterPro" id="IPR002939">
    <property type="entry name" value="DnaJ_C"/>
</dbReference>
<dbReference type="EMBL" id="JPWV03000300">
    <property type="protein sequence ID" value="KAG2518520.1"/>
    <property type="molecule type" value="Genomic_DNA"/>
</dbReference>
<dbReference type="PROSITE" id="PS00636">
    <property type="entry name" value="DNAJ_1"/>
    <property type="match status" value="1"/>
</dbReference>
<dbReference type="GO" id="GO:0005829">
    <property type="term" value="C:cytosol"/>
    <property type="evidence" value="ECO:0007669"/>
    <property type="project" value="TreeGrafter"/>
</dbReference>
<gene>
    <name evidence="4" type="ORF">JM16_006830</name>
</gene>
<dbReference type="GO" id="GO:0006457">
    <property type="term" value="P:protein folding"/>
    <property type="evidence" value="ECO:0007669"/>
    <property type="project" value="InterPro"/>
</dbReference>
<keyword evidence="1" id="KW-0143">Chaperone</keyword>
<dbReference type="InterPro" id="IPR001623">
    <property type="entry name" value="DnaJ_domain"/>
</dbReference>
<dbReference type="FunFam" id="2.60.260.20:FF:000002">
    <property type="entry name" value="Dnaj homolog subfamily b member"/>
    <property type="match status" value="1"/>
</dbReference>
<organism evidence="4 5">
    <name type="scientific">Phytophthora kernoviae</name>
    <dbReference type="NCBI Taxonomy" id="325452"/>
    <lineage>
        <taxon>Eukaryota</taxon>
        <taxon>Sar</taxon>
        <taxon>Stramenopiles</taxon>
        <taxon>Oomycota</taxon>
        <taxon>Peronosporomycetes</taxon>
        <taxon>Peronosporales</taxon>
        <taxon>Peronosporaceae</taxon>
        <taxon>Phytophthora</taxon>
    </lineage>
</organism>
<feature type="compositionally biased region" description="Gly residues" evidence="2">
    <location>
        <begin position="353"/>
        <end position="366"/>
    </location>
</feature>
<dbReference type="PANTHER" id="PTHR24078:SF553">
    <property type="entry name" value="DNAJ HOMOLOG SUBFAMILY B MEMBER 5"/>
    <property type="match status" value="1"/>
</dbReference>
<dbReference type="Pfam" id="PF01556">
    <property type="entry name" value="DnaJ_C"/>
    <property type="match status" value="1"/>
</dbReference>
<dbReference type="Gene3D" id="2.60.260.20">
    <property type="entry name" value="Urease metallochaperone UreE, N-terminal domain"/>
    <property type="match status" value="2"/>
</dbReference>
<dbReference type="GO" id="GO:0051082">
    <property type="term" value="F:unfolded protein binding"/>
    <property type="evidence" value="ECO:0007669"/>
    <property type="project" value="InterPro"/>
</dbReference>
<evidence type="ECO:0000256" key="1">
    <source>
        <dbReference type="ARBA" id="ARBA00023186"/>
    </source>
</evidence>
<proteinExistence type="predicted"/>
<dbReference type="SUPFAM" id="SSF49493">
    <property type="entry name" value="HSP40/DnaJ peptide-binding domain"/>
    <property type="match status" value="2"/>
</dbReference>
<feature type="region of interest" description="Disordered" evidence="2">
    <location>
        <begin position="343"/>
        <end position="366"/>
    </location>
</feature>
<evidence type="ECO:0000256" key="2">
    <source>
        <dbReference type="SAM" id="MobiDB-lite"/>
    </source>
</evidence>
<dbReference type="Proteomes" id="UP000785171">
    <property type="component" value="Unassembled WGS sequence"/>
</dbReference>
<protein>
    <recommendedName>
        <fullName evidence="3">J domain-containing protein</fullName>
    </recommendedName>
</protein>
<dbReference type="SMART" id="SM00271">
    <property type="entry name" value="DnaJ"/>
    <property type="match status" value="1"/>
</dbReference>
<dbReference type="AlphaFoldDB" id="A0A8T0LSR2"/>
<name>A0A8T0LSR2_9STRA</name>
<dbReference type="GO" id="GO:0051087">
    <property type="term" value="F:protein-folding chaperone binding"/>
    <property type="evidence" value="ECO:0007669"/>
    <property type="project" value="TreeGrafter"/>
</dbReference>
<dbReference type="PROSITE" id="PS50076">
    <property type="entry name" value="DNAJ_2"/>
    <property type="match status" value="1"/>
</dbReference>
<evidence type="ECO:0000313" key="4">
    <source>
        <dbReference type="EMBL" id="KAG2518520.1"/>
    </source>
</evidence>
<evidence type="ECO:0000259" key="3">
    <source>
        <dbReference type="PROSITE" id="PS50076"/>
    </source>
</evidence>
<reference evidence="4" key="1">
    <citation type="journal article" date="2015" name="Genom Data">
        <title>Genome sequences of six Phytophthora species associated with forests in New Zealand.</title>
        <authorList>
            <person name="Studholme D.J."/>
            <person name="McDougal R.L."/>
            <person name="Sambles C."/>
            <person name="Hansen E."/>
            <person name="Hardy G."/>
            <person name="Grant M."/>
            <person name="Ganley R.J."/>
            <person name="Williams N.M."/>
        </authorList>
    </citation>
    <scope>NUCLEOTIDE SEQUENCE</scope>
    <source>
        <strain evidence="4">NZFS 2646</strain>
    </source>
</reference>
<dbReference type="InterPro" id="IPR051339">
    <property type="entry name" value="DnaJ_subfamily_B"/>
</dbReference>
<comment type="caution">
    <text evidence="4">The sequence shown here is derived from an EMBL/GenBank/DDBJ whole genome shotgun (WGS) entry which is preliminary data.</text>
</comment>
<dbReference type="CDD" id="cd10747">
    <property type="entry name" value="DnaJ_C"/>
    <property type="match status" value="1"/>
</dbReference>
<dbReference type="Pfam" id="PF00226">
    <property type="entry name" value="DnaJ"/>
    <property type="match status" value="1"/>
</dbReference>
<dbReference type="PANTHER" id="PTHR24078">
    <property type="entry name" value="DNAJ HOMOLOG SUBFAMILY C MEMBER"/>
    <property type="match status" value="1"/>
</dbReference>
<dbReference type="InterPro" id="IPR018253">
    <property type="entry name" value="DnaJ_domain_CS"/>
</dbReference>
<dbReference type="InterPro" id="IPR008971">
    <property type="entry name" value="HSP40/DnaJ_pept-bd"/>
</dbReference>
<accession>A0A8T0LSR2</accession>
<dbReference type="PRINTS" id="PR00625">
    <property type="entry name" value="JDOMAIN"/>
</dbReference>
<dbReference type="CDD" id="cd06257">
    <property type="entry name" value="DnaJ"/>
    <property type="match status" value="1"/>
</dbReference>